<reference evidence="1 2" key="1">
    <citation type="journal article" date="2006" name="J. Bacteriol.">
        <title>The genome sequence of the obligately chemolithoautotrophic, facultatively anaerobic bacterium Thiobacillus denitrificans.</title>
        <authorList>
            <person name="Beller H.R."/>
            <person name="Chain P.S."/>
            <person name="Letain T.E."/>
            <person name="Chakicherla A."/>
            <person name="Larimer F.W."/>
            <person name="Richardson P.M."/>
            <person name="Coleman M.A."/>
            <person name="Wood A.P."/>
            <person name="Kelly D.P."/>
        </authorList>
    </citation>
    <scope>NUCLEOTIDE SEQUENCE [LARGE SCALE GENOMIC DNA]</scope>
    <source>
        <strain evidence="1 2">ATCC 25259</strain>
    </source>
</reference>
<proteinExistence type="predicted"/>
<dbReference type="CDD" id="cd18773">
    <property type="entry name" value="PDC1_HK_sensor"/>
    <property type="match status" value="1"/>
</dbReference>
<keyword evidence="2" id="KW-1185">Reference proteome</keyword>
<protein>
    <submittedName>
        <fullName evidence="1">Uncharacterized protein</fullName>
    </submittedName>
</protein>
<dbReference type="Proteomes" id="UP000008291">
    <property type="component" value="Chromosome"/>
</dbReference>
<dbReference type="HOGENOM" id="CLU_882593_0_0_4"/>
<dbReference type="InterPro" id="IPR029151">
    <property type="entry name" value="Sensor-like_sf"/>
</dbReference>
<organism evidence="1 2">
    <name type="scientific">Thiobacillus denitrificans (strain ATCC 25259 / T1)</name>
    <dbReference type="NCBI Taxonomy" id="292415"/>
    <lineage>
        <taxon>Bacteria</taxon>
        <taxon>Pseudomonadati</taxon>
        <taxon>Pseudomonadota</taxon>
        <taxon>Betaproteobacteria</taxon>
        <taxon>Nitrosomonadales</taxon>
        <taxon>Thiobacillaceae</taxon>
        <taxon>Thiobacillus</taxon>
    </lineage>
</organism>
<sequence>MQPASTRGVNRLSYCPAILGAACPCGQTRLPLSQMGDKLKIPPLRPSFASQPDMQPPEPVPAARTTLQESVAHQREALANLLREPLALAAQACSRVWANRAALNAALGHALADLPACKYLYALDTRAIQLSDNISREGLIETDYGRDRSDRPYMREAVPNQGFLLSQAYISLRVKRPSLTAIQIVRGEDDKALGFVGADFDLRDLPITAKLYDEPTYWRQIKGDPAIRGAVFHQTRSESQMDLHVDTVLGVMTELMEDHGVFHGKLHFSSSRATVWLVDDPYRYRLLDIDALTDPDTCLIYPHHLYPDDAVVPKDKIRPVLDNLRALRFMDETFYLRAGSLNIFNGMVGLTFSCDGSHYLPWDEFLSKGYDFWASGSTLG</sequence>
<dbReference type="AlphaFoldDB" id="Q3SHC0"/>
<evidence type="ECO:0000313" key="1">
    <source>
        <dbReference type="EMBL" id="AAZ97966.1"/>
    </source>
</evidence>
<gene>
    <name evidence="1" type="ordered locus">Tbd_2013</name>
</gene>
<evidence type="ECO:0000313" key="2">
    <source>
        <dbReference type="Proteomes" id="UP000008291"/>
    </source>
</evidence>
<dbReference type="eggNOG" id="ENOG502Z86N">
    <property type="taxonomic scope" value="Bacteria"/>
</dbReference>
<dbReference type="PROSITE" id="PS51257">
    <property type="entry name" value="PROKAR_LIPOPROTEIN"/>
    <property type="match status" value="1"/>
</dbReference>
<dbReference type="SUPFAM" id="SSF103190">
    <property type="entry name" value="Sensory domain-like"/>
    <property type="match status" value="1"/>
</dbReference>
<name>Q3SHC0_THIDA</name>
<accession>Q3SHC0</accession>
<dbReference type="Gene3D" id="3.30.450.20">
    <property type="entry name" value="PAS domain"/>
    <property type="match status" value="1"/>
</dbReference>
<dbReference type="KEGG" id="tbd:Tbd_2013"/>
<dbReference type="EMBL" id="CP000116">
    <property type="protein sequence ID" value="AAZ97966.1"/>
    <property type="molecule type" value="Genomic_DNA"/>
</dbReference>